<dbReference type="Proteomes" id="UP001162029">
    <property type="component" value="Unassembled WGS sequence"/>
</dbReference>
<keyword evidence="2" id="KW-0862">Zinc</keyword>
<accession>A0AAV0VE32</accession>
<evidence type="ECO:0000256" key="2">
    <source>
        <dbReference type="ARBA" id="ARBA00022833"/>
    </source>
</evidence>
<dbReference type="InterPro" id="IPR047109">
    <property type="entry name" value="CAD-like"/>
</dbReference>
<dbReference type="PANTHER" id="PTHR42683">
    <property type="entry name" value="ALDEHYDE REDUCTASE"/>
    <property type="match status" value="1"/>
</dbReference>
<sequence>MSAAHGTSNVKIKSSHCGICGSDLHTIESGWRPSTCPCVVGHETVAWSCLNKETFVPCKECSSGGDAKCTHRVWTSNDKYKKDGATLYGGYADYVRVPHEYAFKIPDNIPIDVAAPRCVPVPLCSHR</sequence>
<evidence type="ECO:0000256" key="3">
    <source>
        <dbReference type="ARBA" id="ARBA00023002"/>
    </source>
</evidence>
<keyword evidence="6" id="KW-1185">Reference proteome</keyword>
<proteinExistence type="predicted"/>
<evidence type="ECO:0000259" key="4">
    <source>
        <dbReference type="Pfam" id="PF08240"/>
    </source>
</evidence>
<evidence type="ECO:0000313" key="6">
    <source>
        <dbReference type="Proteomes" id="UP001162029"/>
    </source>
</evidence>
<keyword evidence="3" id="KW-0560">Oxidoreductase</keyword>
<dbReference type="InterPro" id="IPR013154">
    <property type="entry name" value="ADH-like_N"/>
</dbReference>
<dbReference type="EMBL" id="CANTFM010002624">
    <property type="protein sequence ID" value="CAI5746803.1"/>
    <property type="molecule type" value="Genomic_DNA"/>
</dbReference>
<comment type="caution">
    <text evidence="5">The sequence shown here is derived from an EMBL/GenBank/DDBJ whole genome shotgun (WGS) entry which is preliminary data.</text>
</comment>
<evidence type="ECO:0000313" key="5">
    <source>
        <dbReference type="EMBL" id="CAI5746803.1"/>
    </source>
</evidence>
<dbReference type="GO" id="GO:0046872">
    <property type="term" value="F:metal ion binding"/>
    <property type="evidence" value="ECO:0007669"/>
    <property type="project" value="UniProtKB-KW"/>
</dbReference>
<organism evidence="5 6">
    <name type="scientific">Peronospora destructor</name>
    <dbReference type="NCBI Taxonomy" id="86335"/>
    <lineage>
        <taxon>Eukaryota</taxon>
        <taxon>Sar</taxon>
        <taxon>Stramenopiles</taxon>
        <taxon>Oomycota</taxon>
        <taxon>Peronosporomycetes</taxon>
        <taxon>Peronosporales</taxon>
        <taxon>Peronosporaceae</taxon>
        <taxon>Peronospora</taxon>
    </lineage>
</organism>
<gene>
    <name evidence="5" type="ORF">PDE001_LOCUS11761</name>
</gene>
<protein>
    <recommendedName>
        <fullName evidence="4">Alcohol dehydrogenase-like N-terminal domain-containing protein</fullName>
    </recommendedName>
</protein>
<feature type="domain" description="Alcohol dehydrogenase-like N-terminal" evidence="4">
    <location>
        <begin position="8"/>
        <end position="107"/>
    </location>
</feature>
<evidence type="ECO:0000256" key="1">
    <source>
        <dbReference type="ARBA" id="ARBA00022723"/>
    </source>
</evidence>
<dbReference type="AlphaFoldDB" id="A0AAV0VE32"/>
<dbReference type="Gene3D" id="3.90.180.10">
    <property type="entry name" value="Medium-chain alcohol dehydrogenases, catalytic domain"/>
    <property type="match status" value="2"/>
</dbReference>
<dbReference type="Pfam" id="PF08240">
    <property type="entry name" value="ADH_N"/>
    <property type="match status" value="1"/>
</dbReference>
<dbReference type="InterPro" id="IPR011032">
    <property type="entry name" value="GroES-like_sf"/>
</dbReference>
<keyword evidence="1" id="KW-0479">Metal-binding</keyword>
<name>A0AAV0VE32_9STRA</name>
<dbReference type="SUPFAM" id="SSF50129">
    <property type="entry name" value="GroES-like"/>
    <property type="match status" value="1"/>
</dbReference>
<reference evidence="5" key="1">
    <citation type="submission" date="2022-12" db="EMBL/GenBank/DDBJ databases">
        <authorList>
            <person name="Webb A."/>
        </authorList>
    </citation>
    <scope>NUCLEOTIDE SEQUENCE</scope>
    <source>
        <strain evidence="5">Pd1</strain>
    </source>
</reference>
<dbReference type="GO" id="GO:0016616">
    <property type="term" value="F:oxidoreductase activity, acting on the CH-OH group of donors, NAD or NADP as acceptor"/>
    <property type="evidence" value="ECO:0007669"/>
    <property type="project" value="InterPro"/>
</dbReference>